<dbReference type="OrthoDB" id="6515871at2759"/>
<evidence type="ECO:0000313" key="3">
    <source>
        <dbReference type="RefSeq" id="XP_023943742.1"/>
    </source>
</evidence>
<name>A0A6J1NFI6_BICAN</name>
<proteinExistence type="predicted"/>
<accession>A0A6J1NFI6</accession>
<evidence type="ECO:0000313" key="2">
    <source>
        <dbReference type="Proteomes" id="UP001652582"/>
    </source>
</evidence>
<feature type="region of interest" description="Disordered" evidence="1">
    <location>
        <begin position="162"/>
        <end position="189"/>
    </location>
</feature>
<feature type="compositionally biased region" description="Polar residues" evidence="1">
    <location>
        <begin position="163"/>
        <end position="173"/>
    </location>
</feature>
<sequence>MEKKQYYIVKRSSPPHGDEPYICVPAAWVCDVVDGLAVVRYPRGPLHELLRRLEAGCPSDTRSDDWLTLIAQIVQTHGNYRFAVNYTKRLNSLNQTRRSVDKVNELTTSDSDSSKATLNHQCDRGNQNDTYLEAPLTCDVQEIQQTNKPQSIIVEAPNEELSDCSTPMTTSLSHLPKDEQPTTSSTRRTRCSKQIVPYYVEDSSDDDFEERVKFKKIIRNTYANDYNYRPELTNKPLKLKIFRKPNETEKNLQRTARSVNKVMLKSKSTSGDNFDKAFKELRNLLTNQTHDSSKQIVKEDDLNMHIQDNSHNNTHFDSIKRSAVNREEIKLTSCNDPPENTRESLSSNEFINVNQKQPHINVEHSQIVSEILSDVTPSIEIITMDVNKKNAGKIEKGIKKAAGKKKTADKIKIPHRKRNKSKSDKNICSNQNVEQNETSVSYTSPIDYRTYDSSWTFKYTENNGNLVELEEGTGVYVDGSILDTNKTFSKDINQYALMLLLEVFTMEALIKCSWTADPWKSNYTVWLDKKGTNTLLNAVENHAREKGWAQLNTFYEIESFKEDITKFLWRKMLSFRKKIY</sequence>
<dbReference type="AlphaFoldDB" id="A0A6J1NFI6"/>
<organism evidence="2 3">
    <name type="scientific">Bicyclus anynana</name>
    <name type="common">Squinting bush brown butterfly</name>
    <dbReference type="NCBI Taxonomy" id="110368"/>
    <lineage>
        <taxon>Eukaryota</taxon>
        <taxon>Metazoa</taxon>
        <taxon>Ecdysozoa</taxon>
        <taxon>Arthropoda</taxon>
        <taxon>Hexapoda</taxon>
        <taxon>Insecta</taxon>
        <taxon>Pterygota</taxon>
        <taxon>Neoptera</taxon>
        <taxon>Endopterygota</taxon>
        <taxon>Lepidoptera</taxon>
        <taxon>Glossata</taxon>
        <taxon>Ditrysia</taxon>
        <taxon>Papilionoidea</taxon>
        <taxon>Nymphalidae</taxon>
        <taxon>Satyrinae</taxon>
        <taxon>Satyrini</taxon>
        <taxon>Mycalesina</taxon>
        <taxon>Bicyclus</taxon>
    </lineage>
</organism>
<protein>
    <submittedName>
        <fullName evidence="3 4">Uncharacterized protein LOC112049911</fullName>
    </submittedName>
</protein>
<keyword evidence="2" id="KW-1185">Reference proteome</keyword>
<dbReference type="KEGG" id="bany:112049911"/>
<evidence type="ECO:0000256" key="1">
    <source>
        <dbReference type="SAM" id="MobiDB-lite"/>
    </source>
</evidence>
<dbReference type="RefSeq" id="XP_023943742.1">
    <property type="nucleotide sequence ID" value="XM_024087974.1"/>
</dbReference>
<evidence type="ECO:0000313" key="4">
    <source>
        <dbReference type="RefSeq" id="XP_023943743.1"/>
    </source>
</evidence>
<dbReference type="Proteomes" id="UP001652582">
    <property type="component" value="Chromosome 1"/>
</dbReference>
<feature type="compositionally biased region" description="Polar residues" evidence="1">
    <location>
        <begin position="105"/>
        <end position="122"/>
    </location>
</feature>
<feature type="region of interest" description="Disordered" evidence="1">
    <location>
        <begin position="102"/>
        <end position="122"/>
    </location>
</feature>
<reference evidence="2" key="2">
    <citation type="submission" date="2025-05" db="UniProtKB">
        <authorList>
            <consortium name="RefSeq"/>
        </authorList>
    </citation>
    <scope>NUCLEOTIDE SEQUENCE [LARGE SCALE GENOMIC DNA]</scope>
</reference>
<reference evidence="3" key="1">
    <citation type="submission" date="2025-04" db="UniProtKB">
        <authorList>
            <consortium name="RefSeq"/>
        </authorList>
    </citation>
    <scope>IDENTIFICATION</scope>
</reference>
<gene>
    <name evidence="3 4" type="primary">LOC112049911</name>
</gene>
<dbReference type="GeneID" id="112049911"/>
<dbReference type="RefSeq" id="XP_023943743.1">
    <property type="nucleotide sequence ID" value="XM_024087975.1"/>
</dbReference>